<evidence type="ECO:0000256" key="2">
    <source>
        <dbReference type="ARBA" id="ARBA00022679"/>
    </source>
</evidence>
<dbReference type="SUPFAM" id="SSF53901">
    <property type="entry name" value="Thiolase-like"/>
    <property type="match status" value="2"/>
</dbReference>
<dbReference type="PANTHER" id="PTHR11712">
    <property type="entry name" value="POLYKETIDE SYNTHASE-RELATED"/>
    <property type="match status" value="1"/>
</dbReference>
<dbReference type="EC" id="2.3.1.41" evidence="5"/>
<gene>
    <name evidence="5" type="primary">fabF</name>
    <name evidence="5" type="ordered locus">Hsero_3714</name>
</gene>
<evidence type="ECO:0000313" key="5">
    <source>
        <dbReference type="EMBL" id="ADJ65192.1"/>
    </source>
</evidence>
<dbReference type="CDD" id="cd00834">
    <property type="entry name" value="KAS_I_II"/>
    <property type="match status" value="1"/>
</dbReference>
<reference evidence="5 6" key="1">
    <citation type="submission" date="2010-04" db="EMBL/GenBank/DDBJ databases">
        <title>The genome of Herbaspirillum seropedicae SmR1, an endophytic, nitrogen-fixing, plant-growth promoting beta-Proteobacteria.</title>
        <authorList>
            <person name="Pedrosa F.O."/>
            <person name="Monteiro R.A."/>
            <person name="Wassem R."/>
            <person name="Cruz L.M."/>
            <person name="Ayub R.A."/>
            <person name="Colauto N.B."/>
            <person name="Fernandez M.A."/>
            <person name="Fungaro M.H.P."/>
            <person name="Grisard E.C."/>
            <person name="Hungria M."/>
            <person name="Madeira H.M.F."/>
            <person name="Nodari R.O."/>
            <person name="Osaku C.A."/>
            <person name="Petzl-Erler M.L."/>
            <person name="Terenzi H."/>
            <person name="Vieira L.G.E."/>
            <person name="Almeida M.I.M."/>
            <person name="Alves L.R."/>
            <person name="Arantes O.M.N."/>
            <person name="Balsanelli E."/>
            <person name="Barcellos F.G."/>
            <person name="Baura V.A."/>
            <person name="Binde D.R."/>
            <person name="Campo R.J."/>
            <person name="Chubatsu L.S."/>
            <person name="Chueire L.M.O."/>
            <person name="Ciferri R.R."/>
            <person name="Correa L.C."/>
            <person name="da Conceicao Silva J.L."/>
            <person name="Dabul A.N.G."/>
            <person name="Dambros B.P."/>
            <person name="Faoro H."/>
            <person name="Favetti A."/>
            <person name="Friedermann G."/>
            <person name="Furlaneto M.C."/>
            <person name="Gasques L.S."/>
            <person name="Gimenes C.C.T."/>
            <person name="Gioppo N.M.R."/>
            <person name="Glienke-Blanco C."/>
            <person name="Godoy L.P."/>
            <person name="Guerra M.P."/>
            <person name="Karp S."/>
            <person name="Kava-Cordeiro V."/>
            <person name="Margarido V.P."/>
            <person name="Mathioni S.M."/>
            <person name="Menck-Soares M.A."/>
            <person name="Murace N.K."/>
            <person name="Nicolas M.F."/>
            <person name="Oliveira C.E.C."/>
            <person name="Pagnan N.A.B."/>
            <person name="Pamphile J.A."/>
            <person name="Patussi E.V."/>
            <person name="Pereira L.F.P."/>
            <person name="Pereira-Ferrari L."/>
            <person name="Pinto F.G.S."/>
            <person name="Precoma C."/>
            <person name="Prioli A.J."/>
            <person name="Prioli S.M.A.P."/>
            <person name="Raittz R.T."/>
            <person name="Ramos H.J.O."/>
            <person name="Ribeiro E.M.S.F."/>
            <person name="Rigo L.U."/>
            <person name="Rocha C.L.M.S.C."/>
            <person name="Rocha S.N."/>
            <person name="Santos K."/>
            <person name="Satori D."/>
            <person name="Silva A.G."/>
            <person name="Simao R.C.G."/>
            <person name="Soares M.A.M."/>
            <person name="Souza E.M."/>
            <person name="Steffens M.B.R."/>
            <person name="Steindel M."/>
            <person name="Tadra-Sfeir M.Z."/>
            <person name="Takahashi E.K."/>
            <person name="Torres R.A."/>
            <person name="Valle J.S."/>
            <person name="Vernal J.I."/>
            <person name="Vilas-Boas L.A."/>
            <person name="Watanabe M.A.E."/>
            <person name="Weiss V.A."/>
            <person name="Yates M.A."/>
            <person name="Souza E.M."/>
        </authorList>
    </citation>
    <scope>NUCLEOTIDE SEQUENCE [LARGE SCALE GENOMIC DNA]</scope>
    <source>
        <strain evidence="5 6">SmR1</strain>
    </source>
</reference>
<protein>
    <submittedName>
        <fullName evidence="5">3-oxoacyl-[acyl-carrier-protein] synthase II protein</fullName>
        <ecNumber evidence="5">2.3.1.41</ecNumber>
    </submittedName>
</protein>
<dbReference type="OrthoDB" id="9808669at2"/>
<dbReference type="GO" id="GO:0004315">
    <property type="term" value="F:3-oxoacyl-[acyl-carrier-protein] synthase activity"/>
    <property type="evidence" value="ECO:0007669"/>
    <property type="project" value="UniProtKB-EC"/>
</dbReference>
<dbReference type="GO" id="GO:0006633">
    <property type="term" value="P:fatty acid biosynthetic process"/>
    <property type="evidence" value="ECO:0007669"/>
    <property type="project" value="TreeGrafter"/>
</dbReference>
<keyword evidence="6" id="KW-1185">Reference proteome</keyword>
<dbReference type="InterPro" id="IPR016039">
    <property type="entry name" value="Thiolase-like"/>
</dbReference>
<dbReference type="eggNOG" id="COG0304">
    <property type="taxonomic scope" value="Bacteria"/>
</dbReference>
<dbReference type="InterPro" id="IPR014030">
    <property type="entry name" value="Ketoacyl_synth_N"/>
</dbReference>
<keyword evidence="5" id="KW-0012">Acyltransferase</keyword>
<dbReference type="InterPro" id="IPR020841">
    <property type="entry name" value="PKS_Beta-ketoAc_synthase_dom"/>
</dbReference>
<comment type="similarity">
    <text evidence="1 3">Belongs to the thiolase-like superfamily. Beta-ketoacyl-ACP synthases family.</text>
</comment>
<dbReference type="PANTHER" id="PTHR11712:SF320">
    <property type="entry name" value="BETA-KETOACYL SYNTHASE"/>
    <property type="match status" value="1"/>
</dbReference>
<dbReference type="GO" id="GO:0005829">
    <property type="term" value="C:cytosol"/>
    <property type="evidence" value="ECO:0007669"/>
    <property type="project" value="TreeGrafter"/>
</dbReference>
<evidence type="ECO:0000313" key="6">
    <source>
        <dbReference type="Proteomes" id="UP000000329"/>
    </source>
</evidence>
<dbReference type="EMBL" id="CP002039">
    <property type="protein sequence ID" value="ADJ65192.1"/>
    <property type="molecule type" value="Genomic_DNA"/>
</dbReference>
<dbReference type="Gene3D" id="3.40.47.10">
    <property type="match status" value="2"/>
</dbReference>
<sequence length="399" mass="41439">MSLYLNALGMVCPLGSAHDAIRTRLLAGVSGLRADARYLDAHGEPLALGAVPDDTRLPEDDHLPLRERSRNNRLALAALQRIRVQVDAAIARYGAERIGIVLGTSTSGIAEGEAAFAARAASGSFPPGYHYGQQELGSPATALQLTLGTTGPAYVQSSACASSGKAIASAARLLNMGLCDAVLCGGVDTLCQFTIAGFTALESVSAQRCNPLSLHRQGINIGEGAALFLLTREPAAVQLSGWGESSDAYHISAPDPEGRGAQLAIGQALRRAGLTASQIDYINLHGTATPQNDAMESKVVQALFGLEVPVSSTKPFTGHTLGAASAIEAGLCWLLMQDDNPDGLLPPHLWDGVADPALPALAPVQVGQRLGRPLRHVLSNSFAFGGSNVALVFSRGENA</sequence>
<dbReference type="HOGENOM" id="CLU_000022_69_0_4"/>
<dbReference type="Pfam" id="PF02801">
    <property type="entry name" value="Ketoacyl-synt_C"/>
    <property type="match status" value="1"/>
</dbReference>
<organism evidence="5 6">
    <name type="scientific">Herbaspirillum seropedicae (strain SmR1)</name>
    <dbReference type="NCBI Taxonomy" id="757424"/>
    <lineage>
        <taxon>Bacteria</taxon>
        <taxon>Pseudomonadati</taxon>
        <taxon>Pseudomonadota</taxon>
        <taxon>Betaproteobacteria</taxon>
        <taxon>Burkholderiales</taxon>
        <taxon>Oxalobacteraceae</taxon>
        <taxon>Herbaspirillum</taxon>
    </lineage>
</organism>
<dbReference type="KEGG" id="hse:Hsero_3714"/>
<name>D8IR66_HERSS</name>
<dbReference type="STRING" id="757424.Hsero_3714"/>
<proteinExistence type="inferred from homology"/>
<dbReference type="SMART" id="SM00825">
    <property type="entry name" value="PKS_KS"/>
    <property type="match status" value="1"/>
</dbReference>
<feature type="domain" description="Ketosynthase family 3 (KS3)" evidence="4">
    <location>
        <begin position="1"/>
        <end position="395"/>
    </location>
</feature>
<dbReference type="NCBIfam" id="NF006618">
    <property type="entry name" value="PRK09185.1"/>
    <property type="match status" value="1"/>
</dbReference>
<dbReference type="Proteomes" id="UP000000329">
    <property type="component" value="Chromosome"/>
</dbReference>
<dbReference type="Pfam" id="PF00109">
    <property type="entry name" value="ketoacyl-synt"/>
    <property type="match status" value="1"/>
</dbReference>
<dbReference type="RefSeq" id="WP_013235654.1">
    <property type="nucleotide sequence ID" value="NC_014323.1"/>
</dbReference>
<dbReference type="InterPro" id="IPR014031">
    <property type="entry name" value="Ketoacyl_synth_C"/>
</dbReference>
<keyword evidence="2 3" id="KW-0808">Transferase</keyword>
<dbReference type="GeneID" id="29390984"/>
<evidence type="ECO:0000256" key="3">
    <source>
        <dbReference type="RuleBase" id="RU003694"/>
    </source>
</evidence>
<dbReference type="InterPro" id="IPR000794">
    <property type="entry name" value="Beta-ketoacyl_synthase"/>
</dbReference>
<accession>D8IR66</accession>
<evidence type="ECO:0000256" key="1">
    <source>
        <dbReference type="ARBA" id="ARBA00008467"/>
    </source>
</evidence>
<evidence type="ECO:0000259" key="4">
    <source>
        <dbReference type="PROSITE" id="PS52004"/>
    </source>
</evidence>
<dbReference type="PROSITE" id="PS52004">
    <property type="entry name" value="KS3_2"/>
    <property type="match status" value="1"/>
</dbReference>
<dbReference type="AlphaFoldDB" id="D8IR66"/>